<feature type="transmembrane region" description="Helical" evidence="2">
    <location>
        <begin position="66"/>
        <end position="91"/>
    </location>
</feature>
<sequence length="196" mass="21326">MLTYHVELVPTEFALRMRPVFILSLVALMALVIGKFMIRDFWGAISLIFVVLMGLLVITGEYRVNASSACFFAVMAIVMAIFDVISCVLYFQHSKYKVGDPEAPWIVLLAQTVFVVSPVLLTLASLVSYSIFIDCNEHAQELWHRDGGVQSYDSLGVGPAGRAPAGGGPWGQGPAPPGRQAPPPFQGQGRRLDGND</sequence>
<keyword evidence="2" id="KW-0812">Transmembrane</keyword>
<organism evidence="3 4">
    <name type="scientific">Prorocentrum cordatum</name>
    <dbReference type="NCBI Taxonomy" id="2364126"/>
    <lineage>
        <taxon>Eukaryota</taxon>
        <taxon>Sar</taxon>
        <taxon>Alveolata</taxon>
        <taxon>Dinophyceae</taxon>
        <taxon>Prorocentrales</taxon>
        <taxon>Prorocentraceae</taxon>
        <taxon>Prorocentrum</taxon>
    </lineage>
</organism>
<evidence type="ECO:0000313" key="4">
    <source>
        <dbReference type="Proteomes" id="UP001189429"/>
    </source>
</evidence>
<comment type="caution">
    <text evidence="3">The sequence shown here is derived from an EMBL/GenBank/DDBJ whole genome shotgun (WGS) entry which is preliminary data.</text>
</comment>
<keyword evidence="2" id="KW-1133">Transmembrane helix</keyword>
<dbReference type="Proteomes" id="UP001189429">
    <property type="component" value="Unassembled WGS sequence"/>
</dbReference>
<feature type="transmembrane region" description="Helical" evidence="2">
    <location>
        <begin position="15"/>
        <end position="34"/>
    </location>
</feature>
<reference evidence="3" key="1">
    <citation type="submission" date="2023-10" db="EMBL/GenBank/DDBJ databases">
        <authorList>
            <person name="Chen Y."/>
            <person name="Shah S."/>
            <person name="Dougan E. K."/>
            <person name="Thang M."/>
            <person name="Chan C."/>
        </authorList>
    </citation>
    <scope>NUCLEOTIDE SEQUENCE [LARGE SCALE GENOMIC DNA]</scope>
</reference>
<keyword evidence="4" id="KW-1185">Reference proteome</keyword>
<name>A0ABN9VSF0_9DINO</name>
<dbReference type="EMBL" id="CAUYUJ010017505">
    <property type="protein sequence ID" value="CAK0875370.1"/>
    <property type="molecule type" value="Genomic_DNA"/>
</dbReference>
<accession>A0ABN9VSF0</accession>
<gene>
    <name evidence="3" type="ORF">PCOR1329_LOCUS60054</name>
</gene>
<feature type="region of interest" description="Disordered" evidence="1">
    <location>
        <begin position="157"/>
        <end position="196"/>
    </location>
</feature>
<feature type="transmembrane region" description="Helical" evidence="2">
    <location>
        <begin position="41"/>
        <end position="60"/>
    </location>
</feature>
<keyword evidence="2" id="KW-0472">Membrane</keyword>
<feature type="transmembrane region" description="Helical" evidence="2">
    <location>
        <begin position="103"/>
        <end position="132"/>
    </location>
</feature>
<feature type="compositionally biased region" description="Pro residues" evidence="1">
    <location>
        <begin position="174"/>
        <end position="185"/>
    </location>
</feature>
<proteinExistence type="predicted"/>
<evidence type="ECO:0000256" key="2">
    <source>
        <dbReference type="SAM" id="Phobius"/>
    </source>
</evidence>
<evidence type="ECO:0000256" key="1">
    <source>
        <dbReference type="SAM" id="MobiDB-lite"/>
    </source>
</evidence>
<protein>
    <submittedName>
        <fullName evidence="3">Uncharacterized protein</fullName>
    </submittedName>
</protein>
<evidence type="ECO:0000313" key="3">
    <source>
        <dbReference type="EMBL" id="CAK0875370.1"/>
    </source>
</evidence>